<gene>
    <name evidence="1" type="ORF">CLV34_2163</name>
</gene>
<reference evidence="1 2" key="1">
    <citation type="submission" date="2017-11" db="EMBL/GenBank/DDBJ databases">
        <title>Genomic Encyclopedia of Archaeal and Bacterial Type Strains, Phase II (KMG-II): From Individual Species to Whole Genera.</title>
        <authorList>
            <person name="Goeker M."/>
        </authorList>
    </citation>
    <scope>NUCLEOTIDE SEQUENCE [LARGE SCALE GENOMIC DNA]</scope>
    <source>
        <strain evidence="1 2">DSM 22413</strain>
    </source>
</reference>
<dbReference type="Proteomes" id="UP000231586">
    <property type="component" value="Unassembled WGS sequence"/>
</dbReference>
<protein>
    <submittedName>
        <fullName evidence="1">Uncharacterized protein</fullName>
    </submittedName>
</protein>
<evidence type="ECO:0000313" key="2">
    <source>
        <dbReference type="Proteomes" id="UP000231586"/>
    </source>
</evidence>
<evidence type="ECO:0000313" key="1">
    <source>
        <dbReference type="EMBL" id="PJI90907.1"/>
    </source>
</evidence>
<sequence length="325" mass="33335">MTQPSTDAPARYSLAAPAGATRCVAVELGARHVRVLLGDLDGHVVHDRSTRFPVDTDPIGAARHAQHALAEALVRDRAGTGRHSSIDGHITGGDVVTLDDVAAVVVARRDRAADAARIVATTLLRVPGAPAAVVVRAVDLAAQAEHRAASATDAAWGASADRSSGHHPVLHVDIDHGVETTLLLDPDRAACPSASGAPGHGAVPRRLTGAEAESGRATETLPACEDHVRRAAGPDATRHDLRRAGVALGIALAREATRTGAHTIVLDGRLGSASGTLTTALRATFAEHTTGGAVLREARLARRAAVLGALDLATRIAAVRLTTPA</sequence>
<dbReference type="EMBL" id="PGTZ01000009">
    <property type="protein sequence ID" value="PJI90907.1"/>
    <property type="molecule type" value="Genomic_DNA"/>
</dbReference>
<dbReference type="RefSeq" id="WP_157803806.1">
    <property type="nucleotide sequence ID" value="NZ_PGTZ01000009.1"/>
</dbReference>
<keyword evidence="2" id="KW-1185">Reference proteome</keyword>
<organism evidence="1 2">
    <name type="scientific">Luteimicrobium subarcticum</name>
    <dbReference type="NCBI Taxonomy" id="620910"/>
    <lineage>
        <taxon>Bacteria</taxon>
        <taxon>Bacillati</taxon>
        <taxon>Actinomycetota</taxon>
        <taxon>Actinomycetes</taxon>
        <taxon>Micrococcales</taxon>
        <taxon>Luteimicrobium</taxon>
    </lineage>
</organism>
<name>A0A2M8WIZ3_9MICO</name>
<accession>A0A2M8WIZ3</accession>
<dbReference type="SUPFAM" id="SSF53067">
    <property type="entry name" value="Actin-like ATPase domain"/>
    <property type="match status" value="1"/>
</dbReference>
<proteinExistence type="predicted"/>
<dbReference type="AlphaFoldDB" id="A0A2M8WIZ3"/>
<dbReference type="InterPro" id="IPR043129">
    <property type="entry name" value="ATPase_NBD"/>
</dbReference>
<comment type="caution">
    <text evidence="1">The sequence shown here is derived from an EMBL/GenBank/DDBJ whole genome shotgun (WGS) entry which is preliminary data.</text>
</comment>